<organism evidence="1 2">
    <name type="scientific">Mycobacteroides abscessus subsp. bolletii 1513</name>
    <dbReference type="NCBI Taxonomy" id="1299321"/>
    <lineage>
        <taxon>Bacteria</taxon>
        <taxon>Bacillati</taxon>
        <taxon>Actinomycetota</taxon>
        <taxon>Actinomycetes</taxon>
        <taxon>Mycobacteriales</taxon>
        <taxon>Mycobacteriaceae</taxon>
        <taxon>Mycobacteroides</taxon>
        <taxon>Mycobacteroides abscessus</taxon>
    </lineage>
</organism>
<evidence type="ECO:0000313" key="2">
    <source>
        <dbReference type="Proteomes" id="UP000023351"/>
    </source>
</evidence>
<evidence type="ECO:0000313" key="1">
    <source>
        <dbReference type="EMBL" id="EUA66521.1"/>
    </source>
</evidence>
<comment type="caution">
    <text evidence="1">The sequence shown here is derived from an EMBL/GenBank/DDBJ whole genome shotgun (WGS) entry which is preliminary data.</text>
</comment>
<dbReference type="AlphaFoldDB" id="X8DEL1"/>
<reference evidence="1 2" key="1">
    <citation type="submission" date="2013-12" db="EMBL/GenBank/DDBJ databases">
        <authorList>
            <person name="Zelazny A."/>
            <person name="Olivier K."/>
            <person name="Holland S."/>
            <person name="Lenaerts A."/>
            <person name="Ordway D."/>
            <person name="DeGroote M.A."/>
            <person name="Parker T."/>
            <person name="Sizemore C."/>
            <person name="Tallon L.J."/>
            <person name="Sadzewicz L.K."/>
            <person name="Sengamalay N."/>
            <person name="Fraser C.M."/>
            <person name="Hine E."/>
            <person name="Shefchek K.A."/>
            <person name="Das S.P."/>
            <person name="Tettelin H."/>
        </authorList>
    </citation>
    <scope>NUCLEOTIDE SEQUENCE [LARGE SCALE GENOMIC DNA]</scope>
    <source>
        <strain evidence="1 2">1513</strain>
    </source>
</reference>
<sequence>MDIFVHTPNPLNPEQQMIDAHANAQYAIDNGVLSILNLEPETFHQPRMIYSPVGWTRITFTEEDAKRSALNTFGK</sequence>
<proteinExistence type="predicted"/>
<dbReference type="Proteomes" id="UP000023351">
    <property type="component" value="Unassembled WGS sequence"/>
</dbReference>
<dbReference type="EMBL" id="JAOJ01000003">
    <property type="protein sequence ID" value="EUA66521.1"/>
    <property type="molecule type" value="Genomic_DNA"/>
</dbReference>
<protein>
    <submittedName>
        <fullName evidence="1">Uncharacterized protein</fullName>
    </submittedName>
</protein>
<accession>X8DEL1</accession>
<name>X8DEL1_9MYCO</name>
<dbReference type="PATRIC" id="fig|1299321.3.peg.3933"/>
<gene>
    <name evidence="1" type="ORF">I540_4084</name>
</gene>